<reference evidence="2 3" key="1">
    <citation type="journal article" date="2013" name="PLoS Genet.">
        <title>Genomic mechanisms accounting for the adaptation to parasitism in nematode-trapping fungi.</title>
        <authorList>
            <person name="Meerupati T."/>
            <person name="Andersson K.M."/>
            <person name="Friman E."/>
            <person name="Kumar D."/>
            <person name="Tunlid A."/>
            <person name="Ahren D."/>
        </authorList>
    </citation>
    <scope>NUCLEOTIDE SEQUENCE [LARGE SCALE GENOMIC DNA]</scope>
    <source>
        <strain evidence="2 3">CBS 200.50</strain>
    </source>
</reference>
<protein>
    <submittedName>
        <fullName evidence="2">Uncharacterized protein</fullName>
    </submittedName>
</protein>
<dbReference type="AlphaFoldDB" id="S8BLS4"/>
<evidence type="ECO:0000313" key="3">
    <source>
        <dbReference type="Proteomes" id="UP000015100"/>
    </source>
</evidence>
<dbReference type="EMBL" id="AQGS01000405">
    <property type="protein sequence ID" value="EPS40363.1"/>
    <property type="molecule type" value="Genomic_DNA"/>
</dbReference>
<name>S8BLS4_DACHA</name>
<accession>S8BLS4</accession>
<proteinExistence type="predicted"/>
<dbReference type="OrthoDB" id="5364197at2759"/>
<keyword evidence="3" id="KW-1185">Reference proteome</keyword>
<evidence type="ECO:0000313" key="2">
    <source>
        <dbReference type="EMBL" id="EPS40363.1"/>
    </source>
</evidence>
<gene>
    <name evidence="2" type="ORF">H072_5801</name>
</gene>
<dbReference type="Proteomes" id="UP000015100">
    <property type="component" value="Unassembled WGS sequence"/>
</dbReference>
<reference evidence="3" key="2">
    <citation type="submission" date="2013-04" db="EMBL/GenBank/DDBJ databases">
        <title>Genomic mechanisms accounting for the adaptation to parasitism in nematode-trapping fungi.</title>
        <authorList>
            <person name="Ahren D.G."/>
        </authorList>
    </citation>
    <scope>NUCLEOTIDE SEQUENCE [LARGE SCALE GENOMIC DNA]</scope>
    <source>
        <strain evidence="3">CBS 200.50</strain>
    </source>
</reference>
<feature type="compositionally biased region" description="Low complexity" evidence="1">
    <location>
        <begin position="159"/>
        <end position="174"/>
    </location>
</feature>
<comment type="caution">
    <text evidence="2">The sequence shown here is derived from an EMBL/GenBank/DDBJ whole genome shotgun (WGS) entry which is preliminary data.</text>
</comment>
<dbReference type="HOGENOM" id="CLU_1272007_0_0_1"/>
<sequence>MTIFVQIRPPTIAPSSNPNVQPCGTDRVCYVGGTNFTTGMCGTWLDKENYCCTVADLGKAGAPTTNTCGSITGIHDSNFTTFGTLAISAPTCPNKAEAVTNKIGNDNEQCCPYDDYNELDRDIAAVYFYEGIGEGELSSNLTGIRCLNLTTQGMSADDSGSSYSGTKTGNSNSGSGSGSGSGSSKPNGVGLLNVPNCILGGMFVLMAIAGQLQF</sequence>
<feature type="region of interest" description="Disordered" evidence="1">
    <location>
        <begin position="157"/>
        <end position="185"/>
    </location>
</feature>
<organism evidence="2 3">
    <name type="scientific">Dactylellina haptotyla (strain CBS 200.50)</name>
    <name type="common">Nematode-trapping fungus</name>
    <name type="synonym">Monacrosporium haptotylum</name>
    <dbReference type="NCBI Taxonomy" id="1284197"/>
    <lineage>
        <taxon>Eukaryota</taxon>
        <taxon>Fungi</taxon>
        <taxon>Dikarya</taxon>
        <taxon>Ascomycota</taxon>
        <taxon>Pezizomycotina</taxon>
        <taxon>Orbiliomycetes</taxon>
        <taxon>Orbiliales</taxon>
        <taxon>Orbiliaceae</taxon>
        <taxon>Dactylellina</taxon>
    </lineage>
</organism>
<evidence type="ECO:0000256" key="1">
    <source>
        <dbReference type="SAM" id="MobiDB-lite"/>
    </source>
</evidence>
<dbReference type="OMA" id="TIFVQIR"/>